<gene>
    <name evidence="2" type="ORF">D5018_21155</name>
</gene>
<dbReference type="AlphaFoldDB" id="A0A3L8PQR2"/>
<keyword evidence="1" id="KW-1133">Transmembrane helix</keyword>
<keyword evidence="3" id="KW-1185">Reference proteome</keyword>
<accession>A0A3L8PQR2</accession>
<feature type="transmembrane region" description="Helical" evidence="1">
    <location>
        <begin position="52"/>
        <end position="78"/>
    </location>
</feature>
<evidence type="ECO:0000313" key="3">
    <source>
        <dbReference type="Proteomes" id="UP000281474"/>
    </source>
</evidence>
<dbReference type="Proteomes" id="UP000281474">
    <property type="component" value="Unassembled WGS sequence"/>
</dbReference>
<protein>
    <submittedName>
        <fullName evidence="2">Uncharacterized protein</fullName>
    </submittedName>
</protein>
<evidence type="ECO:0000256" key="1">
    <source>
        <dbReference type="SAM" id="Phobius"/>
    </source>
</evidence>
<comment type="caution">
    <text evidence="2">The sequence shown here is derived from an EMBL/GenBank/DDBJ whole genome shotgun (WGS) entry which is preliminary data.</text>
</comment>
<feature type="transmembrane region" description="Helical" evidence="1">
    <location>
        <begin position="20"/>
        <end position="40"/>
    </location>
</feature>
<dbReference type="EMBL" id="QZEI01000172">
    <property type="protein sequence ID" value="RLV57700.1"/>
    <property type="molecule type" value="Genomic_DNA"/>
</dbReference>
<keyword evidence="1" id="KW-0812">Transmembrane</keyword>
<proteinExistence type="predicted"/>
<name>A0A3L8PQR2_9GAMM</name>
<evidence type="ECO:0000313" key="2">
    <source>
        <dbReference type="EMBL" id="RLV57700.1"/>
    </source>
</evidence>
<keyword evidence="1" id="KW-0472">Membrane</keyword>
<sequence>MIVYIVIELMIITVHGHNEWIWWVLLSLVSQIFNLSYAALTQHFQKAYSGRANTALNVVVFTSVFLLQYLIGLIVTLSNQYLSLASSYKVSFMLPLLIQVICLSIFLSRTNARI</sequence>
<feature type="transmembrane region" description="Helical" evidence="1">
    <location>
        <begin position="90"/>
        <end position="108"/>
    </location>
</feature>
<reference evidence="2 3" key="1">
    <citation type="submission" date="2018-09" db="EMBL/GenBank/DDBJ databases">
        <title>Phylogeny of the Shewanellaceae, and recommendation for two new genera, Pseudoshewanella and Parashewanella.</title>
        <authorList>
            <person name="Wang G."/>
        </authorList>
    </citation>
    <scope>NUCLEOTIDE SEQUENCE [LARGE SCALE GENOMIC DNA]</scope>
    <source>
        <strain evidence="2 3">C51</strain>
    </source>
</reference>
<organism evidence="2 3">
    <name type="scientific">Parashewanella curva</name>
    <dbReference type="NCBI Taxonomy" id="2338552"/>
    <lineage>
        <taxon>Bacteria</taxon>
        <taxon>Pseudomonadati</taxon>
        <taxon>Pseudomonadota</taxon>
        <taxon>Gammaproteobacteria</taxon>
        <taxon>Alteromonadales</taxon>
        <taxon>Shewanellaceae</taxon>
        <taxon>Parashewanella</taxon>
    </lineage>
</organism>